<protein>
    <submittedName>
        <fullName evidence="1">Uncharacterized protein</fullName>
    </submittedName>
</protein>
<keyword evidence="2" id="KW-1185">Reference proteome</keyword>
<sequence length="106" mass="12024">MVRKRKRTEVIIAQPTALYCLIDDITKRADQICMQLQLEMQPDAGMMPQSFWRNVVSSGVILLVPPHNADTTGIWCTVRHTALRTPLSSCDNFVIPFCAKKLDNCF</sequence>
<dbReference type="Proteomes" id="UP000499080">
    <property type="component" value="Unassembled WGS sequence"/>
</dbReference>
<evidence type="ECO:0000313" key="1">
    <source>
        <dbReference type="EMBL" id="GBM25213.1"/>
    </source>
</evidence>
<accession>A0A4Y2E7S9</accession>
<comment type="caution">
    <text evidence="1">The sequence shown here is derived from an EMBL/GenBank/DDBJ whole genome shotgun (WGS) entry which is preliminary data.</text>
</comment>
<evidence type="ECO:0000313" key="2">
    <source>
        <dbReference type="Proteomes" id="UP000499080"/>
    </source>
</evidence>
<reference evidence="1 2" key="1">
    <citation type="journal article" date="2019" name="Sci. Rep.">
        <title>Orb-weaving spider Araneus ventricosus genome elucidates the spidroin gene catalogue.</title>
        <authorList>
            <person name="Kono N."/>
            <person name="Nakamura H."/>
            <person name="Ohtoshi R."/>
            <person name="Moran D.A.P."/>
            <person name="Shinohara A."/>
            <person name="Yoshida Y."/>
            <person name="Fujiwara M."/>
            <person name="Mori M."/>
            <person name="Tomita M."/>
            <person name="Arakawa K."/>
        </authorList>
    </citation>
    <scope>NUCLEOTIDE SEQUENCE [LARGE SCALE GENOMIC DNA]</scope>
</reference>
<name>A0A4Y2E7S9_ARAVE</name>
<dbReference type="EMBL" id="BGPR01000532">
    <property type="protein sequence ID" value="GBM25213.1"/>
    <property type="molecule type" value="Genomic_DNA"/>
</dbReference>
<organism evidence="1 2">
    <name type="scientific">Araneus ventricosus</name>
    <name type="common">Orbweaver spider</name>
    <name type="synonym">Epeira ventricosa</name>
    <dbReference type="NCBI Taxonomy" id="182803"/>
    <lineage>
        <taxon>Eukaryota</taxon>
        <taxon>Metazoa</taxon>
        <taxon>Ecdysozoa</taxon>
        <taxon>Arthropoda</taxon>
        <taxon>Chelicerata</taxon>
        <taxon>Arachnida</taxon>
        <taxon>Araneae</taxon>
        <taxon>Araneomorphae</taxon>
        <taxon>Entelegynae</taxon>
        <taxon>Araneoidea</taxon>
        <taxon>Araneidae</taxon>
        <taxon>Araneus</taxon>
    </lineage>
</organism>
<dbReference type="AlphaFoldDB" id="A0A4Y2E7S9"/>
<proteinExistence type="predicted"/>
<gene>
    <name evidence="1" type="ORF">AVEN_184624_1</name>
</gene>